<comment type="caution">
    <text evidence="3">The sequence shown here is derived from an EMBL/GenBank/DDBJ whole genome shotgun (WGS) entry which is preliminary data.</text>
</comment>
<dbReference type="OrthoDB" id="5310497at2759"/>
<feature type="region of interest" description="Disordered" evidence="1">
    <location>
        <begin position="47"/>
        <end position="76"/>
    </location>
</feature>
<dbReference type="Proteomes" id="UP000664169">
    <property type="component" value="Unassembled WGS sequence"/>
</dbReference>
<feature type="compositionally biased region" description="Polar residues" evidence="1">
    <location>
        <begin position="321"/>
        <end position="330"/>
    </location>
</feature>
<protein>
    <recommendedName>
        <fullName evidence="5">Cell surface protein</fullName>
    </recommendedName>
</protein>
<dbReference type="Pfam" id="PF11327">
    <property type="entry name" value="Egh16-like"/>
    <property type="match status" value="1"/>
</dbReference>
<dbReference type="InterPro" id="IPR021476">
    <property type="entry name" value="Egh16-like"/>
</dbReference>
<name>A0A8H3FFA0_9LECA</name>
<evidence type="ECO:0000313" key="4">
    <source>
        <dbReference type="Proteomes" id="UP000664169"/>
    </source>
</evidence>
<keyword evidence="2" id="KW-0732">Signal</keyword>
<dbReference type="PANTHER" id="PTHR34618:SF1">
    <property type="entry name" value="SECRETED PROTEIN"/>
    <property type="match status" value="1"/>
</dbReference>
<organism evidence="3 4">
    <name type="scientific">Gomphillus americanus</name>
    <dbReference type="NCBI Taxonomy" id="1940652"/>
    <lineage>
        <taxon>Eukaryota</taxon>
        <taxon>Fungi</taxon>
        <taxon>Dikarya</taxon>
        <taxon>Ascomycota</taxon>
        <taxon>Pezizomycotina</taxon>
        <taxon>Lecanoromycetes</taxon>
        <taxon>OSLEUM clade</taxon>
        <taxon>Ostropomycetidae</taxon>
        <taxon>Ostropales</taxon>
        <taxon>Graphidaceae</taxon>
        <taxon>Gomphilloideae</taxon>
        <taxon>Gomphillus</taxon>
    </lineage>
</organism>
<keyword evidence="4" id="KW-1185">Reference proteome</keyword>
<evidence type="ECO:0000256" key="2">
    <source>
        <dbReference type="SAM" id="SignalP"/>
    </source>
</evidence>
<proteinExistence type="predicted"/>
<dbReference type="EMBL" id="CAJPDQ010000018">
    <property type="protein sequence ID" value="CAF9922575.1"/>
    <property type="molecule type" value="Genomic_DNA"/>
</dbReference>
<sequence length="338" mass="32798">MHFSHATMLALVAALSQVSAHGVLTSIQGANGVTMPGLSIIDGTPRDCSTPGCGSEADTSIIRKNGTPLGRTQGGGNVDAASAISTFMGTTAAPAVNTANQNTVGIGGRRAHRNRQNNNSKQTRGLLGSLLGGLTGGNQNQANPAGDLLGGLTGNNNNNGATDATGTKTPRGTTEDGVSKAAGKGATSGLPTPDANGILTMTLHQVNQDGAGPFQAAIDPSSGGSSEDAFQSAKVVQDVPGLGIGGLSTATTTDFTVKVQMPAGMQCSGSVGGATNVCIVRLKNGAGAGPFGGSAAFTNPTTAGTTTAGTAGTASAEGTTPQSTVLSNTPPAAAAAAA</sequence>
<evidence type="ECO:0008006" key="5">
    <source>
        <dbReference type="Google" id="ProtNLM"/>
    </source>
</evidence>
<reference evidence="3" key="1">
    <citation type="submission" date="2021-03" db="EMBL/GenBank/DDBJ databases">
        <authorList>
            <person name="Tagirdzhanova G."/>
        </authorList>
    </citation>
    <scope>NUCLEOTIDE SEQUENCE</scope>
</reference>
<gene>
    <name evidence="3" type="ORF">GOMPHAMPRED_002615</name>
</gene>
<feature type="compositionally biased region" description="Low complexity" evidence="1">
    <location>
        <begin position="304"/>
        <end position="320"/>
    </location>
</feature>
<feature type="signal peptide" evidence="2">
    <location>
        <begin position="1"/>
        <end position="20"/>
    </location>
</feature>
<evidence type="ECO:0000256" key="1">
    <source>
        <dbReference type="SAM" id="MobiDB-lite"/>
    </source>
</evidence>
<accession>A0A8H3FFA0</accession>
<dbReference type="AlphaFoldDB" id="A0A8H3FFA0"/>
<feature type="region of interest" description="Disordered" evidence="1">
    <location>
        <begin position="304"/>
        <end position="338"/>
    </location>
</feature>
<dbReference type="PANTHER" id="PTHR34618">
    <property type="entry name" value="SURFACE PROTEIN MAS1, PUTATIVE-RELATED"/>
    <property type="match status" value="1"/>
</dbReference>
<feature type="compositionally biased region" description="Low complexity" evidence="1">
    <location>
        <begin position="154"/>
        <end position="167"/>
    </location>
</feature>
<feature type="region of interest" description="Disordered" evidence="1">
    <location>
        <begin position="211"/>
        <end position="230"/>
    </location>
</feature>
<evidence type="ECO:0000313" key="3">
    <source>
        <dbReference type="EMBL" id="CAF9922575.1"/>
    </source>
</evidence>
<feature type="chain" id="PRO_5034780998" description="Cell surface protein" evidence="2">
    <location>
        <begin position="21"/>
        <end position="338"/>
    </location>
</feature>
<feature type="region of interest" description="Disordered" evidence="1">
    <location>
        <begin position="109"/>
        <end position="196"/>
    </location>
</feature>